<organism evidence="1 2">
    <name type="scientific">Aeromonas sobria</name>
    <dbReference type="NCBI Taxonomy" id="646"/>
    <lineage>
        <taxon>Bacteria</taxon>
        <taxon>Pseudomonadati</taxon>
        <taxon>Pseudomonadota</taxon>
        <taxon>Gammaproteobacteria</taxon>
        <taxon>Aeromonadales</taxon>
        <taxon>Aeromonadaceae</taxon>
        <taxon>Aeromonas</taxon>
    </lineage>
</organism>
<dbReference type="GeneID" id="58923762"/>
<sequence length="239" mass="25887">MAQSVVVIGAGGGIGQALVTQWLATGANKVIGISRQQAPVGFADPRLHWLSCDYSDQQISHCVTQIVALAPNLRHLVICNGLLHQGEIQPEKRLEALNLDAMTQLYQTNALLPLRWISQLLPLFGREPCTLAVLSARVGSIGDNRAGGWYGYRASKAALNMLLKSAAIELARRAPGVKLLAFHPGTTDTPLSRPFHANVPAGNVQSPEQVANHLVNLMNRLQPDGALSFLDWQGKPIEW</sequence>
<dbReference type="SUPFAM" id="SSF51735">
    <property type="entry name" value="NAD(P)-binding Rossmann-fold domains"/>
    <property type="match status" value="1"/>
</dbReference>
<dbReference type="OrthoDB" id="9785826at2"/>
<dbReference type="AlphaFoldDB" id="A0A1S2CRY9"/>
<protein>
    <submittedName>
        <fullName evidence="1">Short-chain dehydrogenase</fullName>
    </submittedName>
</protein>
<proteinExistence type="predicted"/>
<dbReference type="STRING" id="646.BJD16_16345"/>
<accession>A0A1S2CRY9</accession>
<reference evidence="1 2" key="1">
    <citation type="submission" date="2016-09" db="EMBL/GenBank/DDBJ databases">
        <title>Draft Genome Sequence of Aeromonas sobria Strain 08005, Isolated from Sick Rana catesbeiana.</title>
        <authorList>
            <person name="Yang Q."/>
        </authorList>
    </citation>
    <scope>NUCLEOTIDE SEQUENCE [LARGE SCALE GENOMIC DNA]</scope>
    <source>
        <strain evidence="1 2">08005</strain>
    </source>
</reference>
<dbReference type="InterPro" id="IPR036291">
    <property type="entry name" value="NAD(P)-bd_dom_sf"/>
</dbReference>
<dbReference type="EMBL" id="MKFU01000021">
    <property type="protein sequence ID" value="OHY91524.1"/>
    <property type="molecule type" value="Genomic_DNA"/>
</dbReference>
<dbReference type="GO" id="GO:0016616">
    <property type="term" value="F:oxidoreductase activity, acting on the CH-OH group of donors, NAD or NADP as acceptor"/>
    <property type="evidence" value="ECO:0007669"/>
    <property type="project" value="TreeGrafter"/>
</dbReference>
<dbReference type="PANTHER" id="PTHR45458">
    <property type="entry name" value="SHORT-CHAIN DEHYDROGENASE/REDUCTASE SDR"/>
    <property type="match status" value="1"/>
</dbReference>
<dbReference type="Pfam" id="PF00106">
    <property type="entry name" value="adh_short"/>
    <property type="match status" value="1"/>
</dbReference>
<comment type="caution">
    <text evidence="1">The sequence shown here is derived from an EMBL/GenBank/DDBJ whole genome shotgun (WGS) entry which is preliminary data.</text>
</comment>
<dbReference type="Gene3D" id="3.40.50.720">
    <property type="entry name" value="NAD(P)-binding Rossmann-like Domain"/>
    <property type="match status" value="1"/>
</dbReference>
<gene>
    <name evidence="1" type="ORF">BJD16_16345</name>
</gene>
<dbReference type="Proteomes" id="UP000179934">
    <property type="component" value="Unassembled WGS sequence"/>
</dbReference>
<dbReference type="RefSeq" id="WP_042023103.1">
    <property type="nucleotide sequence ID" value="NZ_CDBW01000039.1"/>
</dbReference>
<dbReference type="PRINTS" id="PR00081">
    <property type="entry name" value="GDHRDH"/>
</dbReference>
<dbReference type="PANTHER" id="PTHR45458:SF1">
    <property type="entry name" value="SHORT CHAIN DEHYDROGENASE"/>
    <property type="match status" value="1"/>
</dbReference>
<dbReference type="InterPro" id="IPR002347">
    <property type="entry name" value="SDR_fam"/>
</dbReference>
<dbReference type="InterPro" id="IPR052184">
    <property type="entry name" value="SDR_enzymes"/>
</dbReference>
<evidence type="ECO:0000313" key="2">
    <source>
        <dbReference type="Proteomes" id="UP000179934"/>
    </source>
</evidence>
<evidence type="ECO:0000313" key="1">
    <source>
        <dbReference type="EMBL" id="OHY91524.1"/>
    </source>
</evidence>
<name>A0A1S2CRY9_AERSO</name>